<accession>A0A3G5A769</accession>
<name>A0A3G5A769_9VIRU</name>
<dbReference type="EMBL" id="MK072386">
    <property type="protein sequence ID" value="AYV83086.1"/>
    <property type="molecule type" value="Genomic_DNA"/>
</dbReference>
<gene>
    <name evidence="1" type="ORF">Hyperionvirus4_51</name>
</gene>
<organism evidence="1">
    <name type="scientific">Hyperionvirus sp</name>
    <dbReference type="NCBI Taxonomy" id="2487770"/>
    <lineage>
        <taxon>Viruses</taxon>
        <taxon>Varidnaviria</taxon>
        <taxon>Bamfordvirae</taxon>
        <taxon>Nucleocytoviricota</taxon>
        <taxon>Megaviricetes</taxon>
        <taxon>Imitervirales</taxon>
        <taxon>Mimiviridae</taxon>
        <taxon>Klosneuvirinae</taxon>
    </lineage>
</organism>
<reference evidence="1" key="1">
    <citation type="submission" date="2018-10" db="EMBL/GenBank/DDBJ databases">
        <title>Hidden diversity of soil giant viruses.</title>
        <authorList>
            <person name="Schulz F."/>
            <person name="Alteio L."/>
            <person name="Goudeau D."/>
            <person name="Ryan E.M."/>
            <person name="Malmstrom R.R."/>
            <person name="Blanchard J."/>
            <person name="Woyke T."/>
        </authorList>
    </citation>
    <scope>NUCLEOTIDE SEQUENCE</scope>
    <source>
        <strain evidence="1">HYV1</strain>
    </source>
</reference>
<proteinExistence type="predicted"/>
<evidence type="ECO:0000313" key="1">
    <source>
        <dbReference type="EMBL" id="AYV83086.1"/>
    </source>
</evidence>
<protein>
    <submittedName>
        <fullName evidence="1">Uncharacterized protein</fullName>
    </submittedName>
</protein>
<sequence>MIGNNFIIKTDVAHFNIVQSVSLMKKPKMNRITDCYFYELCLIIGEDKNKLAERAGIKEFRRQEPSKSRPPEDGFKEPTLVYKIMKQSAFLE</sequence>